<evidence type="ECO:0000256" key="1">
    <source>
        <dbReference type="SAM" id="MobiDB-lite"/>
    </source>
</evidence>
<dbReference type="OrthoDB" id="5513640at2759"/>
<dbReference type="EMBL" id="MCFD01000012">
    <property type="protein sequence ID" value="ORX67621.1"/>
    <property type="molecule type" value="Genomic_DNA"/>
</dbReference>
<evidence type="ECO:0000313" key="3">
    <source>
        <dbReference type="Proteomes" id="UP000193922"/>
    </source>
</evidence>
<feature type="region of interest" description="Disordered" evidence="1">
    <location>
        <begin position="202"/>
        <end position="221"/>
    </location>
</feature>
<dbReference type="Proteomes" id="UP000193922">
    <property type="component" value="Unassembled WGS sequence"/>
</dbReference>
<comment type="caution">
    <text evidence="2">The sequence shown here is derived from an EMBL/GenBank/DDBJ whole genome shotgun (WGS) entry which is preliminary data.</text>
</comment>
<evidence type="ECO:0000313" key="2">
    <source>
        <dbReference type="EMBL" id="ORX67621.1"/>
    </source>
</evidence>
<dbReference type="GeneID" id="63802337"/>
<accession>A0A1Y1W266</accession>
<protein>
    <submittedName>
        <fullName evidence="2">Uncharacterized protein</fullName>
    </submittedName>
</protein>
<proteinExistence type="predicted"/>
<dbReference type="RefSeq" id="XP_040741508.1">
    <property type="nucleotide sequence ID" value="XM_040885689.1"/>
</dbReference>
<name>A0A1Y1W266_9FUNG</name>
<gene>
    <name evidence="2" type="ORF">DL89DRAFT_259479</name>
</gene>
<dbReference type="AlphaFoldDB" id="A0A1Y1W266"/>
<feature type="compositionally biased region" description="Basic and acidic residues" evidence="1">
    <location>
        <begin position="210"/>
        <end position="221"/>
    </location>
</feature>
<sequence length="221" mass="24688">MTSPINPPPLWTTLSAYFASALDSLAQFFAYIFASPPRYRAPLRFGFLQGTFGLPYGGHLVQPEALPDTITLTPSMPMFACLGSARQIHGFLVQQTRTSLCTVNVPCGNGGLVVEMYRDRSYDRLAGWWDMGQRQVVVRAQRAFSASEFRPLLRVTVPQGVLLSDVAEVLERCRCGDHDLTRDKRLNLGIVARARAVPVPDLDDAQLPPYERRNLPPPYEH</sequence>
<organism evidence="2 3">
    <name type="scientific">Linderina pennispora</name>
    <dbReference type="NCBI Taxonomy" id="61395"/>
    <lineage>
        <taxon>Eukaryota</taxon>
        <taxon>Fungi</taxon>
        <taxon>Fungi incertae sedis</taxon>
        <taxon>Zoopagomycota</taxon>
        <taxon>Kickxellomycotina</taxon>
        <taxon>Kickxellomycetes</taxon>
        <taxon>Kickxellales</taxon>
        <taxon>Kickxellaceae</taxon>
        <taxon>Linderina</taxon>
    </lineage>
</organism>
<keyword evidence="3" id="KW-1185">Reference proteome</keyword>
<reference evidence="2 3" key="1">
    <citation type="submission" date="2016-07" db="EMBL/GenBank/DDBJ databases">
        <title>Pervasive Adenine N6-methylation of Active Genes in Fungi.</title>
        <authorList>
            <consortium name="DOE Joint Genome Institute"/>
            <person name="Mondo S.J."/>
            <person name="Dannebaum R.O."/>
            <person name="Kuo R.C."/>
            <person name="Labutti K."/>
            <person name="Haridas S."/>
            <person name="Kuo A."/>
            <person name="Salamov A."/>
            <person name="Ahrendt S.R."/>
            <person name="Lipzen A."/>
            <person name="Sullivan W."/>
            <person name="Andreopoulos W.B."/>
            <person name="Clum A."/>
            <person name="Lindquist E."/>
            <person name="Daum C."/>
            <person name="Ramamoorthy G.K."/>
            <person name="Gryganskyi A."/>
            <person name="Culley D."/>
            <person name="Magnuson J.K."/>
            <person name="James T.Y."/>
            <person name="O'Malley M.A."/>
            <person name="Stajich J.E."/>
            <person name="Spatafora J.W."/>
            <person name="Visel A."/>
            <person name="Grigoriev I.V."/>
        </authorList>
    </citation>
    <scope>NUCLEOTIDE SEQUENCE [LARGE SCALE GENOMIC DNA]</scope>
    <source>
        <strain evidence="2 3">ATCC 12442</strain>
    </source>
</reference>